<dbReference type="PANTHER" id="PTHR43427">
    <property type="entry name" value="CHLORIDE CHANNEL PROTEIN CLC-E"/>
    <property type="match status" value="1"/>
</dbReference>
<name>A0A853CMF6_9ACTN</name>
<dbReference type="EMBL" id="JACBZT010000001">
    <property type="protein sequence ID" value="NYJ08616.1"/>
    <property type="molecule type" value="Genomic_DNA"/>
</dbReference>
<dbReference type="PANTHER" id="PTHR43427:SF6">
    <property type="entry name" value="CHLORIDE CHANNEL PROTEIN CLC-E"/>
    <property type="match status" value="1"/>
</dbReference>
<feature type="transmembrane region" description="Helical" evidence="10">
    <location>
        <begin position="73"/>
        <end position="95"/>
    </location>
</feature>
<dbReference type="InterPro" id="IPR014743">
    <property type="entry name" value="Cl-channel_core"/>
</dbReference>
<dbReference type="RefSeq" id="WP_179721346.1">
    <property type="nucleotide sequence ID" value="NZ_JACBZT010000001.1"/>
</dbReference>
<proteinExistence type="predicted"/>
<gene>
    <name evidence="11" type="ORF">GGQ55_004894</name>
</gene>
<feature type="transmembrane region" description="Helical" evidence="10">
    <location>
        <begin position="358"/>
        <end position="377"/>
    </location>
</feature>
<reference evidence="11 12" key="1">
    <citation type="submission" date="2020-07" db="EMBL/GenBank/DDBJ databases">
        <title>Sequencing the genomes of 1000 actinobacteria strains.</title>
        <authorList>
            <person name="Klenk H.-P."/>
        </authorList>
    </citation>
    <scope>NUCLEOTIDE SEQUENCE [LARGE SCALE GENOMIC DNA]</scope>
    <source>
        <strain evidence="11 12">DSM 104001</strain>
    </source>
</reference>
<feature type="transmembrane region" description="Helical" evidence="10">
    <location>
        <begin position="218"/>
        <end position="237"/>
    </location>
</feature>
<feature type="transmembrane region" description="Helical" evidence="10">
    <location>
        <begin position="414"/>
        <end position="431"/>
    </location>
</feature>
<feature type="transmembrane region" description="Helical" evidence="10">
    <location>
        <begin position="141"/>
        <end position="157"/>
    </location>
</feature>
<dbReference type="GO" id="GO:0034707">
    <property type="term" value="C:chloride channel complex"/>
    <property type="evidence" value="ECO:0007669"/>
    <property type="project" value="UniProtKB-KW"/>
</dbReference>
<keyword evidence="12" id="KW-1185">Reference proteome</keyword>
<keyword evidence="9" id="KW-0407">Ion channel</keyword>
<feature type="transmembrane region" description="Helical" evidence="10">
    <location>
        <begin position="29"/>
        <end position="50"/>
    </location>
</feature>
<evidence type="ECO:0000256" key="8">
    <source>
        <dbReference type="ARBA" id="ARBA00023214"/>
    </source>
</evidence>
<evidence type="ECO:0000313" key="11">
    <source>
        <dbReference type="EMBL" id="NYJ08616.1"/>
    </source>
</evidence>
<dbReference type="AlphaFoldDB" id="A0A853CMF6"/>
<keyword evidence="5" id="KW-0406">Ion transport</keyword>
<keyword evidence="4 10" id="KW-1133">Transmembrane helix</keyword>
<evidence type="ECO:0000313" key="12">
    <source>
        <dbReference type="Proteomes" id="UP000541969"/>
    </source>
</evidence>
<evidence type="ECO:0000256" key="6">
    <source>
        <dbReference type="ARBA" id="ARBA00023136"/>
    </source>
</evidence>
<keyword evidence="8" id="KW-0868">Chloride</keyword>
<comment type="subcellular location">
    <subcellularLocation>
        <location evidence="1">Membrane</location>
        <topology evidence="1">Multi-pass membrane protein</topology>
    </subcellularLocation>
</comment>
<feature type="transmembrane region" description="Helical" evidence="10">
    <location>
        <begin position="249"/>
        <end position="270"/>
    </location>
</feature>
<feature type="transmembrane region" description="Helical" evidence="10">
    <location>
        <begin position="282"/>
        <end position="303"/>
    </location>
</feature>
<feature type="transmembrane region" description="Helical" evidence="10">
    <location>
        <begin position="164"/>
        <end position="182"/>
    </location>
</feature>
<evidence type="ECO:0000256" key="4">
    <source>
        <dbReference type="ARBA" id="ARBA00022989"/>
    </source>
</evidence>
<feature type="transmembrane region" description="Helical" evidence="10">
    <location>
        <begin position="329"/>
        <end position="351"/>
    </location>
</feature>
<keyword evidence="6 10" id="KW-0472">Membrane</keyword>
<evidence type="ECO:0000256" key="7">
    <source>
        <dbReference type="ARBA" id="ARBA00023173"/>
    </source>
</evidence>
<feature type="transmembrane region" description="Helical" evidence="10">
    <location>
        <begin position="188"/>
        <end position="206"/>
    </location>
</feature>
<organism evidence="11 12">
    <name type="scientific">Petropleomorpha daqingensis</name>
    <dbReference type="NCBI Taxonomy" id="2026353"/>
    <lineage>
        <taxon>Bacteria</taxon>
        <taxon>Bacillati</taxon>
        <taxon>Actinomycetota</taxon>
        <taxon>Actinomycetes</taxon>
        <taxon>Geodermatophilales</taxon>
        <taxon>Geodermatophilaceae</taxon>
        <taxon>Petropleomorpha</taxon>
    </lineage>
</organism>
<dbReference type="Proteomes" id="UP000541969">
    <property type="component" value="Unassembled WGS sequence"/>
</dbReference>
<protein>
    <submittedName>
        <fullName evidence="11">H+/Cl- antiporter ClcA</fullName>
    </submittedName>
</protein>
<evidence type="ECO:0000256" key="2">
    <source>
        <dbReference type="ARBA" id="ARBA00022448"/>
    </source>
</evidence>
<evidence type="ECO:0000256" key="9">
    <source>
        <dbReference type="ARBA" id="ARBA00023303"/>
    </source>
</evidence>
<dbReference type="GO" id="GO:0005886">
    <property type="term" value="C:plasma membrane"/>
    <property type="evidence" value="ECO:0007669"/>
    <property type="project" value="TreeGrafter"/>
</dbReference>
<dbReference type="Pfam" id="PF00654">
    <property type="entry name" value="Voltage_CLC"/>
    <property type="match status" value="1"/>
</dbReference>
<dbReference type="InterPro" id="IPR001807">
    <property type="entry name" value="ClC"/>
</dbReference>
<sequence length="450" mass="44160">MTTQASDSSAPAAAADPAALLRSRQYLQLLVLSVVLGVPISAIAYGFLALSDTLQDWLYSDLPAALDLDPVPAWWPLPVLGAGGLLVAVLIRYVPGHGGESPLGGFTPGGGAPGPVPLLGIAVAALVSLAAGAVVGPEAPLVAIGGGLAALAVRAARRGAPAQVLTVVAAAGSFAAISALLGSPLSGAFLLMEAVGLGGPLLRTLLLPGLVASGIGTLVFIGLDAWTGLGTFTLALPDLPSFAHPDLAQLAWAVPIGVAAALLVSGIRRVAVPLRAPVERRILVAGPLVGLAVAGLAIGYAQLTGHGTADVLFSGEAGLPAVVSRSAEYSTGALLLLLVCKSLAYAGSLVAFRGGPTFPAIFLGAVGGIALSAIPGLPLVPAIAMGMGATCAAMLQLPLTSVLLATLIMGADGLAVMPVVIVAVAVSYVVTARLTPPVPAAAPAAAPAAK</sequence>
<keyword evidence="7" id="KW-0869">Chloride channel</keyword>
<keyword evidence="2" id="KW-0813">Transport</keyword>
<accession>A0A853CMF6</accession>
<dbReference type="Gene3D" id="1.10.3080.10">
    <property type="entry name" value="Clc chloride channel"/>
    <property type="match status" value="1"/>
</dbReference>
<comment type="caution">
    <text evidence="11">The sequence shown here is derived from an EMBL/GenBank/DDBJ whole genome shotgun (WGS) entry which is preliminary data.</text>
</comment>
<keyword evidence="3 10" id="KW-0812">Transmembrane</keyword>
<dbReference type="GO" id="GO:0005254">
    <property type="term" value="F:chloride channel activity"/>
    <property type="evidence" value="ECO:0007669"/>
    <property type="project" value="UniProtKB-KW"/>
</dbReference>
<dbReference type="SUPFAM" id="SSF81340">
    <property type="entry name" value="Clc chloride channel"/>
    <property type="match status" value="1"/>
</dbReference>
<dbReference type="PRINTS" id="PR00762">
    <property type="entry name" value="CLCHANNEL"/>
</dbReference>
<evidence type="ECO:0000256" key="3">
    <source>
        <dbReference type="ARBA" id="ARBA00022692"/>
    </source>
</evidence>
<evidence type="ECO:0000256" key="10">
    <source>
        <dbReference type="SAM" id="Phobius"/>
    </source>
</evidence>
<dbReference type="InterPro" id="IPR050368">
    <property type="entry name" value="ClC-type_chloride_channel"/>
</dbReference>
<evidence type="ECO:0000256" key="5">
    <source>
        <dbReference type="ARBA" id="ARBA00023065"/>
    </source>
</evidence>
<evidence type="ECO:0000256" key="1">
    <source>
        <dbReference type="ARBA" id="ARBA00004141"/>
    </source>
</evidence>